<dbReference type="SUPFAM" id="SSF55008">
    <property type="entry name" value="HMA, heavy metal-associated domain"/>
    <property type="match status" value="1"/>
</dbReference>
<dbReference type="GeneID" id="112285086"/>
<dbReference type="Gene3D" id="3.30.70.100">
    <property type="match status" value="1"/>
</dbReference>
<dbReference type="EnsemblPlants" id="Pp3c7_24810V3.1">
    <property type="protein sequence ID" value="Pp3c7_24810V3.1"/>
    <property type="gene ID" value="Pp3c7_24810"/>
</dbReference>
<evidence type="ECO:0000313" key="4">
    <source>
        <dbReference type="EnsemblPlants" id="Pp3c7_24810V3.1"/>
    </source>
</evidence>
<reference evidence="4" key="3">
    <citation type="submission" date="2020-12" db="UniProtKB">
        <authorList>
            <consortium name="EnsemblPlants"/>
        </authorList>
    </citation>
    <scope>IDENTIFICATION</scope>
</reference>
<dbReference type="EnsemblPlants" id="Pp3c7_24810V3.2">
    <property type="protein sequence ID" value="Pp3c7_24810V3.2"/>
    <property type="gene ID" value="Pp3c7_24810"/>
</dbReference>
<dbReference type="EMBL" id="ABEU02000007">
    <property type="protein sequence ID" value="PNR51639.1"/>
    <property type="molecule type" value="Genomic_DNA"/>
</dbReference>
<dbReference type="Pfam" id="PF00403">
    <property type="entry name" value="HMA"/>
    <property type="match status" value="1"/>
</dbReference>
<dbReference type="RefSeq" id="XP_024381387.1">
    <property type="nucleotide sequence ID" value="XM_024525619.2"/>
</dbReference>
<reference evidence="3 5" key="2">
    <citation type="journal article" date="2018" name="Plant J.">
        <title>The Physcomitrella patens chromosome-scale assembly reveals moss genome structure and evolution.</title>
        <authorList>
            <person name="Lang D."/>
            <person name="Ullrich K.K."/>
            <person name="Murat F."/>
            <person name="Fuchs J."/>
            <person name="Jenkins J."/>
            <person name="Haas F.B."/>
            <person name="Piednoel M."/>
            <person name="Gundlach H."/>
            <person name="Van Bel M."/>
            <person name="Meyberg R."/>
            <person name="Vives C."/>
            <person name="Morata J."/>
            <person name="Symeonidi A."/>
            <person name="Hiss M."/>
            <person name="Muchero W."/>
            <person name="Kamisugi Y."/>
            <person name="Saleh O."/>
            <person name="Blanc G."/>
            <person name="Decker E.L."/>
            <person name="van Gessel N."/>
            <person name="Grimwood J."/>
            <person name="Hayes R.D."/>
            <person name="Graham S.W."/>
            <person name="Gunter L.E."/>
            <person name="McDaniel S.F."/>
            <person name="Hoernstein S.N.W."/>
            <person name="Larsson A."/>
            <person name="Li F.W."/>
            <person name="Perroud P.F."/>
            <person name="Phillips J."/>
            <person name="Ranjan P."/>
            <person name="Rokshar D.S."/>
            <person name="Rothfels C.J."/>
            <person name="Schneider L."/>
            <person name="Shu S."/>
            <person name="Stevenson D.W."/>
            <person name="Thummler F."/>
            <person name="Tillich M."/>
            <person name="Villarreal Aguilar J.C."/>
            <person name="Widiez T."/>
            <person name="Wong G.K."/>
            <person name="Wymore A."/>
            <person name="Zhang Y."/>
            <person name="Zimmer A.D."/>
            <person name="Quatrano R.S."/>
            <person name="Mayer K.F.X."/>
            <person name="Goodstein D."/>
            <person name="Casacuberta J.M."/>
            <person name="Vandepoele K."/>
            <person name="Reski R."/>
            <person name="Cuming A.C."/>
            <person name="Tuskan G.A."/>
            <person name="Maumus F."/>
            <person name="Salse J."/>
            <person name="Schmutz J."/>
            <person name="Rensing S.A."/>
        </authorList>
    </citation>
    <scope>NUCLEOTIDE SEQUENCE [LARGE SCALE GENOMIC DNA]</scope>
    <source>
        <strain evidence="4 5">cv. Gransden 2004</strain>
    </source>
</reference>
<gene>
    <name evidence="4" type="primary">LOC112285086</name>
    <name evidence="3" type="ORF">PHYPA_010826</name>
</gene>
<evidence type="ECO:0000313" key="5">
    <source>
        <dbReference type="Proteomes" id="UP000006727"/>
    </source>
</evidence>
<protein>
    <recommendedName>
        <fullName evidence="2">HMA domain-containing protein</fullName>
    </recommendedName>
</protein>
<accession>A0A2K1KD19</accession>
<dbReference type="Gramene" id="Pp3c7_24810V3.2">
    <property type="protein sequence ID" value="Pp3c7_24810V3.2"/>
    <property type="gene ID" value="Pp3c7_24810"/>
</dbReference>
<dbReference type="PANTHER" id="PTHR22814:SF336">
    <property type="entry name" value="HEAVY METAL-ASSOCIATED ISOPRENYLATED PLANT PROTEIN 23"/>
    <property type="match status" value="1"/>
</dbReference>
<proteinExistence type="predicted"/>
<name>A0A2K1KD19_PHYPA</name>
<evidence type="ECO:0000313" key="3">
    <source>
        <dbReference type="EMBL" id="PNR51639.1"/>
    </source>
</evidence>
<dbReference type="AlphaFoldDB" id="A0A2K1KD19"/>
<evidence type="ECO:0000259" key="2">
    <source>
        <dbReference type="PROSITE" id="PS50846"/>
    </source>
</evidence>
<reference evidence="3 5" key="1">
    <citation type="journal article" date="2008" name="Science">
        <title>The Physcomitrella genome reveals evolutionary insights into the conquest of land by plants.</title>
        <authorList>
            <person name="Rensing S."/>
            <person name="Lang D."/>
            <person name="Zimmer A."/>
            <person name="Terry A."/>
            <person name="Salamov A."/>
            <person name="Shapiro H."/>
            <person name="Nishiyama T."/>
            <person name="Perroud P.-F."/>
            <person name="Lindquist E."/>
            <person name="Kamisugi Y."/>
            <person name="Tanahashi T."/>
            <person name="Sakakibara K."/>
            <person name="Fujita T."/>
            <person name="Oishi K."/>
            <person name="Shin-I T."/>
            <person name="Kuroki Y."/>
            <person name="Toyoda A."/>
            <person name="Suzuki Y."/>
            <person name="Hashimoto A."/>
            <person name="Yamaguchi K."/>
            <person name="Sugano A."/>
            <person name="Kohara Y."/>
            <person name="Fujiyama A."/>
            <person name="Anterola A."/>
            <person name="Aoki S."/>
            <person name="Ashton N."/>
            <person name="Barbazuk W.B."/>
            <person name="Barker E."/>
            <person name="Bennetzen J."/>
            <person name="Bezanilla M."/>
            <person name="Blankenship R."/>
            <person name="Cho S.H."/>
            <person name="Dutcher S."/>
            <person name="Estelle M."/>
            <person name="Fawcett J.A."/>
            <person name="Gundlach H."/>
            <person name="Hanada K."/>
            <person name="Heyl A."/>
            <person name="Hicks K.A."/>
            <person name="Hugh J."/>
            <person name="Lohr M."/>
            <person name="Mayer K."/>
            <person name="Melkozernov A."/>
            <person name="Murata T."/>
            <person name="Nelson D."/>
            <person name="Pils B."/>
            <person name="Prigge M."/>
            <person name="Reiss B."/>
            <person name="Renner T."/>
            <person name="Rombauts S."/>
            <person name="Rushton P."/>
            <person name="Sanderfoot A."/>
            <person name="Schween G."/>
            <person name="Shiu S.-H."/>
            <person name="Stueber K."/>
            <person name="Theodoulou F.L."/>
            <person name="Tu H."/>
            <person name="Van de Peer Y."/>
            <person name="Verrier P.J."/>
            <person name="Waters E."/>
            <person name="Wood A."/>
            <person name="Yang L."/>
            <person name="Cove D."/>
            <person name="Cuming A."/>
            <person name="Hasebe M."/>
            <person name="Lucas S."/>
            <person name="Mishler D.B."/>
            <person name="Reski R."/>
            <person name="Grigoriev I."/>
            <person name="Quatrano R.S."/>
            <person name="Boore J.L."/>
        </authorList>
    </citation>
    <scope>NUCLEOTIDE SEQUENCE [LARGE SCALE GENOMIC DNA]</scope>
    <source>
        <strain evidence="4 5">cv. Gransden 2004</strain>
    </source>
</reference>
<evidence type="ECO:0000256" key="1">
    <source>
        <dbReference type="ARBA" id="ARBA00022723"/>
    </source>
</evidence>
<dbReference type="Proteomes" id="UP000006727">
    <property type="component" value="Chromosome 7"/>
</dbReference>
<dbReference type="InterPro" id="IPR006121">
    <property type="entry name" value="HMA_dom"/>
</dbReference>
<dbReference type="OrthoDB" id="689350at2759"/>
<dbReference type="PANTHER" id="PTHR22814">
    <property type="entry name" value="COPPER TRANSPORT PROTEIN ATOX1-RELATED"/>
    <property type="match status" value="1"/>
</dbReference>
<feature type="domain" description="HMA" evidence="2">
    <location>
        <begin position="108"/>
        <end position="172"/>
    </location>
</feature>
<organism evidence="3">
    <name type="scientific">Physcomitrium patens</name>
    <name type="common">Spreading-leaved earth moss</name>
    <name type="synonym">Physcomitrella patens</name>
    <dbReference type="NCBI Taxonomy" id="3218"/>
    <lineage>
        <taxon>Eukaryota</taxon>
        <taxon>Viridiplantae</taxon>
        <taxon>Streptophyta</taxon>
        <taxon>Embryophyta</taxon>
        <taxon>Bryophyta</taxon>
        <taxon>Bryophytina</taxon>
        <taxon>Bryopsida</taxon>
        <taxon>Funariidae</taxon>
        <taxon>Funariales</taxon>
        <taxon>Funariaceae</taxon>
        <taxon>Physcomitrium</taxon>
    </lineage>
</organism>
<dbReference type="CDD" id="cd00371">
    <property type="entry name" value="HMA"/>
    <property type="match status" value="1"/>
</dbReference>
<keyword evidence="1" id="KW-0479">Metal-binding</keyword>
<dbReference type="Gramene" id="Pp3c7_24810V3.1">
    <property type="protein sequence ID" value="Pp3c7_24810V3.1"/>
    <property type="gene ID" value="Pp3c7_24810"/>
</dbReference>
<dbReference type="InterPro" id="IPR036163">
    <property type="entry name" value="HMA_dom_sf"/>
</dbReference>
<keyword evidence="5" id="KW-1185">Reference proteome</keyword>
<sequence length="179" mass="20991">MAYYNNNDYYVNPPAYHYVRDCVYTFQQPAAVINIQQHPLVFNQHVRDEANFRRQNYYNERRGYAPTEQIASLSEGGGYSIGYEPQRYLEYNYGGYSDYHEQEREASVEKVEIYAPLCCDKCQRKVENALELIEGVTTVTADQWEKKVVVSGYNLNPRKLLKRVHLHKSGAVFWSDRPN</sequence>
<dbReference type="GO" id="GO:0046872">
    <property type="term" value="F:metal ion binding"/>
    <property type="evidence" value="ECO:0007669"/>
    <property type="project" value="UniProtKB-KW"/>
</dbReference>
<dbReference type="PROSITE" id="PS50846">
    <property type="entry name" value="HMA_2"/>
    <property type="match status" value="1"/>
</dbReference>